<gene>
    <name evidence="2" type="ORF">J2S69_000493</name>
</gene>
<evidence type="ECO:0000256" key="1">
    <source>
        <dbReference type="SAM" id="MobiDB-lite"/>
    </source>
</evidence>
<comment type="caution">
    <text evidence="2">The sequence shown here is derived from an EMBL/GenBank/DDBJ whole genome shotgun (WGS) entry which is preliminary data.</text>
</comment>
<sequence>MTNSQNPNRGHWNPAPVIDRKTPAPDNRTDQGSKSGSPKGGRS</sequence>
<organism evidence="2 3">
    <name type="scientific">Glycomyces lechevalierae</name>
    <dbReference type="NCBI Taxonomy" id="256034"/>
    <lineage>
        <taxon>Bacteria</taxon>
        <taxon>Bacillati</taxon>
        <taxon>Actinomycetota</taxon>
        <taxon>Actinomycetes</taxon>
        <taxon>Glycomycetales</taxon>
        <taxon>Glycomycetaceae</taxon>
        <taxon>Glycomyces</taxon>
    </lineage>
</organism>
<evidence type="ECO:0000313" key="2">
    <source>
        <dbReference type="EMBL" id="MDR7336774.1"/>
    </source>
</evidence>
<accession>A0ABU2AHS7</accession>
<proteinExistence type="predicted"/>
<feature type="region of interest" description="Disordered" evidence="1">
    <location>
        <begin position="1"/>
        <end position="43"/>
    </location>
</feature>
<dbReference type="RefSeq" id="WP_310283690.1">
    <property type="nucleotide sequence ID" value="NZ_BAAAOM010000002.1"/>
</dbReference>
<dbReference type="Proteomes" id="UP001183604">
    <property type="component" value="Unassembled WGS sequence"/>
</dbReference>
<keyword evidence="3" id="KW-1185">Reference proteome</keyword>
<reference evidence="2 3" key="1">
    <citation type="submission" date="2023-07" db="EMBL/GenBank/DDBJ databases">
        <title>Sequencing the genomes of 1000 actinobacteria strains.</title>
        <authorList>
            <person name="Klenk H.-P."/>
        </authorList>
    </citation>
    <scope>NUCLEOTIDE SEQUENCE [LARGE SCALE GENOMIC DNA]</scope>
    <source>
        <strain evidence="2 3">DSM 44724</strain>
    </source>
</reference>
<protein>
    <submittedName>
        <fullName evidence="2">Uncharacterized protein</fullName>
    </submittedName>
</protein>
<dbReference type="EMBL" id="JAVDYD010000001">
    <property type="protein sequence ID" value="MDR7336774.1"/>
    <property type="molecule type" value="Genomic_DNA"/>
</dbReference>
<feature type="compositionally biased region" description="Basic and acidic residues" evidence="1">
    <location>
        <begin position="18"/>
        <end position="31"/>
    </location>
</feature>
<name>A0ABU2AHS7_9ACTN</name>
<evidence type="ECO:0000313" key="3">
    <source>
        <dbReference type="Proteomes" id="UP001183604"/>
    </source>
</evidence>